<proteinExistence type="predicted"/>
<evidence type="ECO:0000313" key="1">
    <source>
        <dbReference type="EMBL" id="RMN84320.1"/>
    </source>
</evidence>
<name>A0AB37QEB9_PSECA</name>
<comment type="caution">
    <text evidence="1">The sequence shown here is derived from an EMBL/GenBank/DDBJ whole genome shotgun (WGS) entry which is preliminary data.</text>
</comment>
<gene>
    <name evidence="1" type="ORF">ALQ53_103313</name>
</gene>
<organism evidence="1 2">
    <name type="scientific">Pseudomonas cannabina</name>
    <dbReference type="NCBI Taxonomy" id="86840"/>
    <lineage>
        <taxon>Bacteria</taxon>
        <taxon>Pseudomonadati</taxon>
        <taxon>Pseudomonadota</taxon>
        <taxon>Gammaproteobacteria</taxon>
        <taxon>Pseudomonadales</taxon>
        <taxon>Pseudomonadaceae</taxon>
        <taxon>Pseudomonas</taxon>
    </lineage>
</organism>
<dbReference type="AlphaFoldDB" id="A0AB37QEB9"/>
<reference evidence="1 2" key="1">
    <citation type="submission" date="2018-08" db="EMBL/GenBank/DDBJ databases">
        <title>Recombination of ecologically and evolutionarily significant loci maintains genetic cohesion in the Pseudomonas syringae species complex.</title>
        <authorList>
            <person name="Dillon M."/>
            <person name="Thakur S."/>
            <person name="Almeida R.N.D."/>
            <person name="Weir B.S."/>
            <person name="Guttman D.S."/>
        </authorList>
    </citation>
    <scope>NUCLEOTIDE SEQUENCE [LARGE SCALE GENOMIC DNA]</scope>
    <source>
        <strain evidence="1 2">ICMP 15201</strain>
    </source>
</reference>
<dbReference type="EMBL" id="RBPH01000046">
    <property type="protein sequence ID" value="RMN84320.1"/>
    <property type="molecule type" value="Genomic_DNA"/>
</dbReference>
<dbReference type="Proteomes" id="UP000269335">
    <property type="component" value="Unassembled WGS sequence"/>
</dbReference>
<sequence length="45" mass="5022">MLSKHLKTDIRQTTPSFDYFLVANAPGGLITQEHIAGLYVALRSF</sequence>
<accession>A0AB37QEB9</accession>
<protein>
    <submittedName>
        <fullName evidence="1">Uncharacterized protein</fullName>
    </submittedName>
</protein>
<evidence type="ECO:0000313" key="2">
    <source>
        <dbReference type="Proteomes" id="UP000269335"/>
    </source>
</evidence>